<evidence type="ECO:0000313" key="9">
    <source>
        <dbReference type="EMBL" id="CAA9326085.1"/>
    </source>
</evidence>
<dbReference type="Pfam" id="PF01925">
    <property type="entry name" value="TauE"/>
    <property type="match status" value="1"/>
</dbReference>
<feature type="transmembrane region" description="Helical" evidence="8">
    <location>
        <begin position="234"/>
        <end position="252"/>
    </location>
</feature>
<evidence type="ECO:0000256" key="1">
    <source>
        <dbReference type="ARBA" id="ARBA00004651"/>
    </source>
</evidence>
<comment type="subcellular location">
    <subcellularLocation>
        <location evidence="1 8">Cell membrane</location>
        <topology evidence="1 8">Multi-pass membrane protein</topology>
    </subcellularLocation>
</comment>
<keyword evidence="5 8" id="KW-0812">Transmembrane</keyword>
<accession>A0A6J4L7N5</accession>
<sequence length="256" mass="25773">MEVALQDALLLCLFALLAGALDAVVGGGGLVQLPALLVVLPQAPVAALLGTNKLASVVGTASAAITYNRRIAVDRRTALVMAVAAFAGSGAGALLATSVDGDVLKPVVLVALVAVLAYTLRTPTLGEVERLRLGAGHQRAVAVLGGAGIGFYDGLVGPGTGSFLVFLLVGAVGLSFLHASATAKVVNTATNLSALALFAAGGHVLWALGTAMALANLLGSQLGTRLALRRGSAWVRRVFLVVVSALVLRLAWDVLA</sequence>
<dbReference type="InterPro" id="IPR002781">
    <property type="entry name" value="TM_pro_TauE-like"/>
</dbReference>
<feature type="transmembrane region" description="Helical" evidence="8">
    <location>
        <begin position="163"/>
        <end position="183"/>
    </location>
</feature>
<evidence type="ECO:0000256" key="4">
    <source>
        <dbReference type="ARBA" id="ARBA00022475"/>
    </source>
</evidence>
<evidence type="ECO:0000256" key="5">
    <source>
        <dbReference type="ARBA" id="ARBA00022692"/>
    </source>
</evidence>
<name>A0A6J4L7N5_9ACTN</name>
<reference evidence="9" key="1">
    <citation type="submission" date="2020-02" db="EMBL/GenBank/DDBJ databases">
        <authorList>
            <person name="Meier V. D."/>
        </authorList>
    </citation>
    <scope>NUCLEOTIDE SEQUENCE</scope>
    <source>
        <strain evidence="9">AVDCRST_MAG07</strain>
    </source>
</reference>
<dbReference type="AlphaFoldDB" id="A0A6J4L7N5"/>
<dbReference type="PANTHER" id="PTHR30269">
    <property type="entry name" value="TRANSMEMBRANE PROTEIN YFCA"/>
    <property type="match status" value="1"/>
</dbReference>
<evidence type="ECO:0000256" key="6">
    <source>
        <dbReference type="ARBA" id="ARBA00022989"/>
    </source>
</evidence>
<protein>
    <recommendedName>
        <fullName evidence="8">Probable membrane transporter protein</fullName>
    </recommendedName>
</protein>
<proteinExistence type="inferred from homology"/>
<evidence type="ECO:0000256" key="7">
    <source>
        <dbReference type="ARBA" id="ARBA00023136"/>
    </source>
</evidence>
<evidence type="ECO:0000256" key="2">
    <source>
        <dbReference type="ARBA" id="ARBA00009142"/>
    </source>
</evidence>
<feature type="transmembrane region" description="Helical" evidence="8">
    <location>
        <begin position="79"/>
        <end position="97"/>
    </location>
</feature>
<keyword evidence="6 8" id="KW-1133">Transmembrane helix</keyword>
<comment type="similarity">
    <text evidence="2 8">Belongs to the 4-toluene sulfonate uptake permease (TSUP) (TC 2.A.102) family.</text>
</comment>
<feature type="transmembrane region" description="Helical" evidence="8">
    <location>
        <begin position="47"/>
        <end position="67"/>
    </location>
</feature>
<dbReference type="EMBL" id="CADCUB010000078">
    <property type="protein sequence ID" value="CAA9326085.1"/>
    <property type="molecule type" value="Genomic_DNA"/>
</dbReference>
<dbReference type="GO" id="GO:0005886">
    <property type="term" value="C:plasma membrane"/>
    <property type="evidence" value="ECO:0007669"/>
    <property type="project" value="UniProtKB-SubCell"/>
</dbReference>
<feature type="transmembrane region" description="Helical" evidence="8">
    <location>
        <begin position="195"/>
        <end position="214"/>
    </location>
</feature>
<organism evidence="9">
    <name type="scientific">uncultured Frankineae bacterium</name>
    <dbReference type="NCBI Taxonomy" id="437475"/>
    <lineage>
        <taxon>Bacteria</taxon>
        <taxon>Bacillati</taxon>
        <taxon>Actinomycetota</taxon>
        <taxon>Actinomycetes</taxon>
        <taxon>Frankiales</taxon>
        <taxon>environmental samples</taxon>
    </lineage>
</organism>
<gene>
    <name evidence="9" type="ORF">AVDCRST_MAG07-1478</name>
</gene>
<dbReference type="PANTHER" id="PTHR30269:SF0">
    <property type="entry name" value="MEMBRANE TRANSPORTER PROTEIN YFCA-RELATED"/>
    <property type="match status" value="1"/>
</dbReference>
<keyword evidence="3" id="KW-0813">Transport</keyword>
<evidence type="ECO:0000256" key="8">
    <source>
        <dbReference type="RuleBase" id="RU363041"/>
    </source>
</evidence>
<evidence type="ECO:0000256" key="3">
    <source>
        <dbReference type="ARBA" id="ARBA00022448"/>
    </source>
</evidence>
<keyword evidence="4 8" id="KW-1003">Cell membrane</keyword>
<keyword evidence="7 8" id="KW-0472">Membrane</keyword>
<dbReference type="InterPro" id="IPR052017">
    <property type="entry name" value="TSUP"/>
</dbReference>